<dbReference type="EMBL" id="KQ247271">
    <property type="protein sequence ID" value="KNC72306.1"/>
    <property type="molecule type" value="Genomic_DNA"/>
</dbReference>
<dbReference type="RefSeq" id="XP_014146208.1">
    <property type="nucleotide sequence ID" value="XM_014290733.1"/>
</dbReference>
<dbReference type="Proteomes" id="UP000054560">
    <property type="component" value="Unassembled WGS sequence"/>
</dbReference>
<gene>
    <name evidence="1" type="ORF">SARC_15136</name>
</gene>
<sequence length="217" mass="24577">METTKKFDKSAKDLANTNEKLADTTKTLDKSTKDLADTTKRLDTTAKDLVDTTEKLETKTVECETLCEDLAAARAKQESKYLSQVQQRPILPDASGVASVTADANRLVHSFPTFREELMFFTWRPASSKYMSVGLRAELLQTMKKSDTIVRSLQALSINLQPSIKDVVDKLVIFGQGWNTYLDCSMYWHVDSRYALDDKVCANRTLIEQLKMYLSKL</sequence>
<dbReference type="GeneID" id="25915640"/>
<dbReference type="AlphaFoldDB" id="A0A0L0F6V8"/>
<name>A0A0L0F6V8_9EUKA</name>
<reference evidence="1 2" key="1">
    <citation type="submission" date="2011-02" db="EMBL/GenBank/DDBJ databases">
        <title>The Genome Sequence of Sphaeroforma arctica JP610.</title>
        <authorList>
            <consortium name="The Broad Institute Genome Sequencing Platform"/>
            <person name="Russ C."/>
            <person name="Cuomo C."/>
            <person name="Young S.K."/>
            <person name="Zeng Q."/>
            <person name="Gargeya S."/>
            <person name="Alvarado L."/>
            <person name="Berlin A."/>
            <person name="Chapman S.B."/>
            <person name="Chen Z."/>
            <person name="Freedman E."/>
            <person name="Gellesch M."/>
            <person name="Goldberg J."/>
            <person name="Griggs A."/>
            <person name="Gujja S."/>
            <person name="Heilman E."/>
            <person name="Heiman D."/>
            <person name="Howarth C."/>
            <person name="Mehta T."/>
            <person name="Neiman D."/>
            <person name="Pearson M."/>
            <person name="Roberts A."/>
            <person name="Saif S."/>
            <person name="Shea T."/>
            <person name="Shenoy N."/>
            <person name="Sisk P."/>
            <person name="Stolte C."/>
            <person name="Sykes S."/>
            <person name="White J."/>
            <person name="Yandava C."/>
            <person name="Burger G."/>
            <person name="Gray M.W."/>
            <person name="Holland P.W.H."/>
            <person name="King N."/>
            <person name="Lang F.B.F."/>
            <person name="Roger A.J."/>
            <person name="Ruiz-Trillo I."/>
            <person name="Haas B."/>
            <person name="Nusbaum C."/>
            <person name="Birren B."/>
        </authorList>
    </citation>
    <scope>NUCLEOTIDE SEQUENCE [LARGE SCALE GENOMIC DNA]</scope>
    <source>
        <strain evidence="1 2">JP610</strain>
    </source>
</reference>
<accession>A0A0L0F6V8</accession>
<proteinExistence type="predicted"/>
<organism evidence="1 2">
    <name type="scientific">Sphaeroforma arctica JP610</name>
    <dbReference type="NCBI Taxonomy" id="667725"/>
    <lineage>
        <taxon>Eukaryota</taxon>
        <taxon>Ichthyosporea</taxon>
        <taxon>Ichthyophonida</taxon>
        <taxon>Sphaeroforma</taxon>
    </lineage>
</organism>
<dbReference type="eggNOG" id="ENOG502RYNN">
    <property type="taxonomic scope" value="Eukaryota"/>
</dbReference>
<protein>
    <submittedName>
        <fullName evidence="1">Uncharacterized protein</fullName>
    </submittedName>
</protein>
<keyword evidence="2" id="KW-1185">Reference proteome</keyword>
<evidence type="ECO:0000313" key="2">
    <source>
        <dbReference type="Proteomes" id="UP000054560"/>
    </source>
</evidence>
<evidence type="ECO:0000313" key="1">
    <source>
        <dbReference type="EMBL" id="KNC72306.1"/>
    </source>
</evidence>